<dbReference type="AlphaFoldDB" id="A0A7H0H5X2"/>
<evidence type="ECO:0000256" key="2">
    <source>
        <dbReference type="ARBA" id="ARBA00022649"/>
    </source>
</evidence>
<accession>A0A7H0H5X2</accession>
<dbReference type="EMBL" id="CP060789">
    <property type="protein sequence ID" value="QNP55938.1"/>
    <property type="molecule type" value="Genomic_DNA"/>
</dbReference>
<dbReference type="Gene3D" id="3.30.2310.20">
    <property type="entry name" value="RelE-like"/>
    <property type="match status" value="1"/>
</dbReference>
<evidence type="ECO:0000313" key="3">
    <source>
        <dbReference type="EMBL" id="QNP55938.1"/>
    </source>
</evidence>
<proteinExistence type="inferred from homology"/>
<organism evidence="3 4">
    <name type="scientific">Tessaracoccus defluvii</name>
    <dbReference type="NCBI Taxonomy" id="1285901"/>
    <lineage>
        <taxon>Bacteria</taxon>
        <taxon>Bacillati</taxon>
        <taxon>Actinomycetota</taxon>
        <taxon>Actinomycetes</taxon>
        <taxon>Propionibacteriales</taxon>
        <taxon>Propionibacteriaceae</taxon>
        <taxon>Tessaracoccus</taxon>
    </lineage>
</organism>
<sequence length="95" mass="10893">MTEGQVRYTLVITPTARRQLAQRLPEAAAFAAHEFIVGALLDNPHRLGKRLHPPLNDRHSARRGTYRVIYRIDDGQHTVTIVDIAHRRDVYRTKG</sequence>
<evidence type="ECO:0000313" key="4">
    <source>
        <dbReference type="Proteomes" id="UP000516117"/>
    </source>
</evidence>
<keyword evidence="4" id="KW-1185">Reference proteome</keyword>
<gene>
    <name evidence="3" type="ORF">H9L22_17910</name>
</gene>
<comment type="similarity">
    <text evidence="1">Belongs to the RelE toxin family.</text>
</comment>
<dbReference type="KEGG" id="tdf:H9L22_17910"/>
<dbReference type="RefSeq" id="WP_187721058.1">
    <property type="nucleotide sequence ID" value="NZ_BAABBL010000017.1"/>
</dbReference>
<dbReference type="PANTHER" id="PTHR35601">
    <property type="entry name" value="TOXIN RELE"/>
    <property type="match status" value="1"/>
</dbReference>
<dbReference type="PANTHER" id="PTHR35601:SF1">
    <property type="entry name" value="TOXIN RELE"/>
    <property type="match status" value="1"/>
</dbReference>
<dbReference type="InterPro" id="IPR007712">
    <property type="entry name" value="RelE/ParE_toxin"/>
</dbReference>
<reference evidence="3 4" key="1">
    <citation type="submission" date="2020-08" db="EMBL/GenBank/DDBJ databases">
        <title>Genome sequence of Tessaracoccus defluvii JCM 17540T.</title>
        <authorList>
            <person name="Hyun D.-W."/>
            <person name="Bae J.-W."/>
        </authorList>
    </citation>
    <scope>NUCLEOTIDE SEQUENCE [LARGE SCALE GENOMIC DNA]</scope>
    <source>
        <strain evidence="3 4">JCM 17540</strain>
    </source>
</reference>
<dbReference type="Pfam" id="PF05016">
    <property type="entry name" value="ParE_toxin"/>
    <property type="match status" value="1"/>
</dbReference>
<dbReference type="InterPro" id="IPR035093">
    <property type="entry name" value="RelE/ParE_toxin_dom_sf"/>
</dbReference>
<dbReference type="SUPFAM" id="SSF143011">
    <property type="entry name" value="RelE-like"/>
    <property type="match status" value="1"/>
</dbReference>
<keyword evidence="2" id="KW-1277">Toxin-antitoxin system</keyword>
<evidence type="ECO:0000256" key="1">
    <source>
        <dbReference type="ARBA" id="ARBA00006226"/>
    </source>
</evidence>
<name>A0A7H0H5X2_9ACTN</name>
<protein>
    <submittedName>
        <fullName evidence="3">Type II toxin-antitoxin system RelE/ParE family toxin</fullName>
    </submittedName>
</protein>
<dbReference type="Proteomes" id="UP000516117">
    <property type="component" value="Chromosome"/>
</dbReference>